<evidence type="ECO:0000313" key="2">
    <source>
        <dbReference type="Proteomes" id="UP000196027"/>
    </source>
</evidence>
<gene>
    <name evidence="1" type="ORF">OLMES_1826</name>
</gene>
<keyword evidence="2" id="KW-1185">Reference proteome</keyword>
<dbReference type="Proteomes" id="UP000196027">
    <property type="component" value="Chromosome"/>
</dbReference>
<dbReference type="Gene3D" id="2.50.20.10">
    <property type="entry name" value="Lipoprotein localisation LolA/LolB/LppX"/>
    <property type="match status" value="1"/>
</dbReference>
<proteinExistence type="predicted"/>
<dbReference type="KEGG" id="ome:OLMES_1826"/>
<organism evidence="1 2">
    <name type="scientific">Oleiphilus messinensis</name>
    <dbReference type="NCBI Taxonomy" id="141451"/>
    <lineage>
        <taxon>Bacteria</taxon>
        <taxon>Pseudomonadati</taxon>
        <taxon>Pseudomonadota</taxon>
        <taxon>Gammaproteobacteria</taxon>
        <taxon>Oceanospirillales</taxon>
        <taxon>Oleiphilaceae</taxon>
        <taxon>Oleiphilus</taxon>
    </lineage>
</organism>
<dbReference type="AlphaFoldDB" id="A0A1Y0I6P2"/>
<protein>
    <recommendedName>
        <fullName evidence="3">DUF1329 domain-containing protein</fullName>
    </recommendedName>
</protein>
<evidence type="ECO:0000313" key="1">
    <source>
        <dbReference type="EMBL" id="ARU55900.1"/>
    </source>
</evidence>
<reference evidence="1 2" key="1">
    <citation type="submission" date="2017-05" db="EMBL/GenBank/DDBJ databases">
        <title>Genomic insights into alkan degradation activity of Oleiphilus messinensis.</title>
        <authorList>
            <person name="Kozyavkin S.A."/>
            <person name="Slesarev A.I."/>
            <person name="Golyshin P.N."/>
            <person name="Korzhenkov A."/>
            <person name="Golyshina O.N."/>
            <person name="Toshchakov S.V."/>
        </authorList>
    </citation>
    <scope>NUCLEOTIDE SEQUENCE [LARGE SCALE GENOMIC DNA]</scope>
    <source>
        <strain evidence="1 2">ME102</strain>
    </source>
</reference>
<name>A0A1Y0I6P2_9GAMM</name>
<dbReference type="Pfam" id="PF07044">
    <property type="entry name" value="DUF1329"/>
    <property type="match status" value="1"/>
</dbReference>
<accession>A0A1Y0I6P2</accession>
<dbReference type="InterPro" id="IPR010752">
    <property type="entry name" value="DUF1329"/>
</dbReference>
<dbReference type="CDD" id="cd16329">
    <property type="entry name" value="LolA_like"/>
    <property type="match status" value="1"/>
</dbReference>
<sequence length="434" mass="49730">MLCVLFSVFVSDTELLRAEVSQTPLGAEWQGNADGSIPAWLGDRDKVLNTAASLVSEEPLFIIDGTNFQSHAAKLSDGQKALFTRYPDTYRLPIYASHRTHIAPNWLYEATAKNKDSARLVDGSVSITGVWPGVPFPNPEHGVEVVWNHLLHWRGISAKLNFFEAVVLGKGQASMVYSEIRYAMPYYLPGRPIMDDEGDLLYYMTFTKEPARLAGGGLLVHDSMNADKNPRKAWVYLAEQKRVKRLPSFQFDEPLFNSDNIRTVDEVDLYNGSPKLYDWKIVGKREIYVPYNSRKLETVIYNDPESVFGEHHLEVAGQRYELHRVWIVEGVLKAGNRHIYPKRTLYMDEDSWIVLLADMYDSRGELWRTSVSHTRFRPELTGVWKVADIYYDLLRDRYFVQSAVGRYGVGITYFDDLPAKRSFTPASLRRQALR</sequence>
<dbReference type="EMBL" id="CP021425">
    <property type="protein sequence ID" value="ARU55900.1"/>
    <property type="molecule type" value="Genomic_DNA"/>
</dbReference>
<evidence type="ECO:0008006" key="3">
    <source>
        <dbReference type="Google" id="ProtNLM"/>
    </source>
</evidence>